<keyword evidence="2" id="KW-1133">Transmembrane helix</keyword>
<feature type="compositionally biased region" description="Basic and acidic residues" evidence="1">
    <location>
        <begin position="296"/>
        <end position="318"/>
    </location>
</feature>
<evidence type="ECO:0000313" key="5">
    <source>
        <dbReference type="RefSeq" id="XP_045557446.1"/>
    </source>
</evidence>
<dbReference type="RefSeq" id="XP_045557444.1">
    <property type="nucleotide sequence ID" value="XM_045701488.1"/>
</dbReference>
<dbReference type="RefSeq" id="XP_045557446.1">
    <property type="nucleotide sequence ID" value="XM_045701490.1"/>
</dbReference>
<reference evidence="4 5" key="1">
    <citation type="submission" date="2025-05" db="UniProtKB">
        <authorList>
            <consortium name="RefSeq"/>
        </authorList>
    </citation>
    <scope>IDENTIFICATION</scope>
</reference>
<feature type="transmembrane region" description="Helical" evidence="2">
    <location>
        <begin position="204"/>
        <end position="227"/>
    </location>
</feature>
<feature type="transmembrane region" description="Helical" evidence="2">
    <location>
        <begin position="133"/>
        <end position="163"/>
    </location>
</feature>
<evidence type="ECO:0000256" key="1">
    <source>
        <dbReference type="SAM" id="MobiDB-lite"/>
    </source>
</evidence>
<sequence length="318" mass="36456">MENDTDDYVYQPDDDYYLSDDDQYRPESEDIVASVLLLLGIFPILPVLGWIILSFYRKRWDRKHVSPFLVSLLITDTLQLIASPFVVETVLTGVPCWHASWWCTTVYILFSVSKFCGLLFHLLVALDKIYPNFLFTFIALFFVYLLACPVYIGFTIIVNVVYINDLHFYGWNTFFGVVALILAAAACVRALKPLPTSNPTKDKCQVLAVAMFTFMILYVPEFLYWIIQHHKPAWTGGFSYVVHYLPCLRPITDCVLCWFVCVDGERPREQQPTDVELIPPILDSSHSVTSPSQNTLEEKDHGEGPPIREDARNQGKIH</sequence>
<dbReference type="GeneID" id="106577944"/>
<name>A0ABM3DF56_SALSA</name>
<keyword evidence="3" id="KW-1185">Reference proteome</keyword>
<feature type="transmembrane region" description="Helical" evidence="2">
    <location>
        <begin position="31"/>
        <end position="56"/>
    </location>
</feature>
<evidence type="ECO:0000256" key="2">
    <source>
        <dbReference type="SAM" id="Phobius"/>
    </source>
</evidence>
<feature type="transmembrane region" description="Helical" evidence="2">
    <location>
        <begin position="68"/>
        <end position="87"/>
    </location>
</feature>
<protein>
    <submittedName>
        <fullName evidence="4 5">Uncharacterized protein LOC106577944</fullName>
    </submittedName>
</protein>
<feature type="compositionally biased region" description="Polar residues" evidence="1">
    <location>
        <begin position="284"/>
        <end position="295"/>
    </location>
</feature>
<dbReference type="SUPFAM" id="SSF81321">
    <property type="entry name" value="Family A G protein-coupled receptor-like"/>
    <property type="match status" value="1"/>
</dbReference>
<evidence type="ECO:0000313" key="6">
    <source>
        <dbReference type="RefSeq" id="XP_045557447.1"/>
    </source>
</evidence>
<evidence type="ECO:0000313" key="3">
    <source>
        <dbReference type="Proteomes" id="UP001652741"/>
    </source>
</evidence>
<proteinExistence type="predicted"/>
<keyword evidence="2" id="KW-0472">Membrane</keyword>
<feature type="transmembrane region" description="Helical" evidence="2">
    <location>
        <begin position="99"/>
        <end position="126"/>
    </location>
</feature>
<dbReference type="Proteomes" id="UP001652741">
    <property type="component" value="Chromosome ssa18"/>
</dbReference>
<keyword evidence="2" id="KW-0812">Transmembrane</keyword>
<organism evidence="3 6">
    <name type="scientific">Salmo salar</name>
    <name type="common">Atlantic salmon</name>
    <dbReference type="NCBI Taxonomy" id="8030"/>
    <lineage>
        <taxon>Eukaryota</taxon>
        <taxon>Metazoa</taxon>
        <taxon>Chordata</taxon>
        <taxon>Craniata</taxon>
        <taxon>Vertebrata</taxon>
        <taxon>Euteleostomi</taxon>
        <taxon>Actinopterygii</taxon>
        <taxon>Neopterygii</taxon>
        <taxon>Teleostei</taxon>
        <taxon>Protacanthopterygii</taxon>
        <taxon>Salmoniformes</taxon>
        <taxon>Salmonidae</taxon>
        <taxon>Salmoninae</taxon>
        <taxon>Salmo</taxon>
    </lineage>
</organism>
<gene>
    <name evidence="4 5 6" type="primary">LOC106577944</name>
</gene>
<dbReference type="RefSeq" id="XP_045557447.1">
    <property type="nucleotide sequence ID" value="XM_045701491.1"/>
</dbReference>
<evidence type="ECO:0000313" key="4">
    <source>
        <dbReference type="RefSeq" id="XP_045557444.1"/>
    </source>
</evidence>
<feature type="transmembrane region" description="Helical" evidence="2">
    <location>
        <begin position="169"/>
        <end position="192"/>
    </location>
</feature>
<accession>A0ABM3DF56</accession>
<feature type="region of interest" description="Disordered" evidence="1">
    <location>
        <begin position="272"/>
        <end position="318"/>
    </location>
</feature>